<evidence type="ECO:0000256" key="1">
    <source>
        <dbReference type="SAM" id="MobiDB-lite"/>
    </source>
</evidence>
<feature type="compositionally biased region" description="Basic and acidic residues" evidence="1">
    <location>
        <begin position="565"/>
        <end position="594"/>
    </location>
</feature>
<organism evidence="2 3">
    <name type="scientific">Cymbomonas tetramitiformis</name>
    <dbReference type="NCBI Taxonomy" id="36881"/>
    <lineage>
        <taxon>Eukaryota</taxon>
        <taxon>Viridiplantae</taxon>
        <taxon>Chlorophyta</taxon>
        <taxon>Pyramimonadophyceae</taxon>
        <taxon>Pyramimonadales</taxon>
        <taxon>Pyramimonadaceae</taxon>
        <taxon>Cymbomonas</taxon>
    </lineage>
</organism>
<feature type="compositionally biased region" description="Basic residues" evidence="1">
    <location>
        <begin position="514"/>
        <end position="525"/>
    </location>
</feature>
<dbReference type="InterPro" id="IPR012337">
    <property type="entry name" value="RNaseH-like_sf"/>
</dbReference>
<sequence length="1025" mass="112789">MHKAVFQELDPEDAMEESAQNALTTTLRKVKSTPLPDDVKKMADQKIALWIARRARPISIGDSDIELQEAFDIASSGAYKMPGYQAVYQLILGLHTGGNILVATKLACAEVGIGTYREETGDGEEEEDNNVDTVSDNVMNTVSDSASNMVSGWDEFNGYECCCHMLALSVLLFTRDGDVGKTFKNLRGMSNHFSHSILGCNLLHECQLAQGTPQTKPPRDNDTRTGWKGARNVAQWYHTQQTAVQWYDVQQPLQAATACKNPDGSVYKDHKNDADQWIVTRDAYYVLDLPYQVVLLLEATKHPTISLILPTIGKLIGQLSTAVPFKVNKKVVTLCPAVVKSMAVLHADLTRRFFTNLMESKLEDWVVACGLDPRYKNFTFKNLTCWNKGKLTQKQCVMWLQLAWETNWKPKAAEAVTTSKPVETCALASFLCDSDDEEEEVPTEAMAPSGDKLDELGQYLQLPVEPASIDFRVVKITWCGGKHLAYTSTCARFKVTPVVDRDRARAKVEAKDPHLHHKNEKRLRSRSSDGRAQRNRLDETRPTGDVHFTPCERFQGDMPGWQFRSGDKGRGYYKEEKKPADAPRPSEPRSDRARSPGRGANAAGPPMWAKRASTVDPLQPTRLAEAPAKSTAVTDDRVFSDVFKTAPLAKRLAISNISTSDTFLSFSTNQLQQLLVKPDSKGAALGGRRSRESGLAQAIEEEGGQVDGVKLVEALDESTRIRAWNLAEKVSIAFNEASTAGELMKAFNDLFVEEATITDCLNSRCLCPYRDSLLSNIIGAKRFAGKLWQARVTHRMHLEAERCTFSVDYGSIAAGLLGKGTDEGSAIMYMARSGRIVNMWVGPVDRQATNTTKESVETSKLFQKLQEIAERAAGSPVKLTGFQKLALPLPTLKPVDTLPHAQLPQRPISPLGSPSTSPSRRESARSLSPEDGFPGRLPLPSTSRDAHAPDVLQPTVSKTQHRRSLQCEVQPGRGPPGPGGRGAGEPAGMPGSLAVSHPEGSGNVHYIPSDKRKLFQNCGFKINDT</sequence>
<feature type="region of interest" description="Disordered" evidence="1">
    <location>
        <begin position="504"/>
        <end position="610"/>
    </location>
</feature>
<reference evidence="2 3" key="1">
    <citation type="journal article" date="2015" name="Genome Biol. Evol.">
        <title>Comparative Genomics of a Bacterivorous Green Alga Reveals Evolutionary Causalities and Consequences of Phago-Mixotrophic Mode of Nutrition.</title>
        <authorList>
            <person name="Burns J.A."/>
            <person name="Paasch A."/>
            <person name="Narechania A."/>
            <person name="Kim E."/>
        </authorList>
    </citation>
    <scope>NUCLEOTIDE SEQUENCE [LARGE SCALE GENOMIC DNA]</scope>
    <source>
        <strain evidence="2 3">PLY_AMNH</strain>
    </source>
</reference>
<name>A0AAE0GL80_9CHLO</name>
<dbReference type="AlphaFoldDB" id="A0AAE0GL80"/>
<gene>
    <name evidence="2" type="ORF">CYMTET_12114</name>
</gene>
<dbReference type="EMBL" id="LGRX02004568">
    <property type="protein sequence ID" value="KAK3280032.1"/>
    <property type="molecule type" value="Genomic_DNA"/>
</dbReference>
<accession>A0AAE0GL80</accession>
<feature type="compositionally biased region" description="Basic and acidic residues" evidence="1">
    <location>
        <begin position="526"/>
        <end position="544"/>
    </location>
</feature>
<protein>
    <submittedName>
        <fullName evidence="2">Uncharacterized protein</fullName>
    </submittedName>
</protein>
<evidence type="ECO:0000313" key="3">
    <source>
        <dbReference type="Proteomes" id="UP001190700"/>
    </source>
</evidence>
<proteinExistence type="predicted"/>
<dbReference type="Proteomes" id="UP001190700">
    <property type="component" value="Unassembled WGS sequence"/>
</dbReference>
<evidence type="ECO:0000313" key="2">
    <source>
        <dbReference type="EMBL" id="KAK3280032.1"/>
    </source>
</evidence>
<dbReference type="SUPFAM" id="SSF53098">
    <property type="entry name" value="Ribonuclease H-like"/>
    <property type="match status" value="1"/>
</dbReference>
<feature type="region of interest" description="Disordered" evidence="1">
    <location>
        <begin position="896"/>
        <end position="1008"/>
    </location>
</feature>
<keyword evidence="3" id="KW-1185">Reference proteome</keyword>
<comment type="caution">
    <text evidence="2">The sequence shown here is derived from an EMBL/GenBank/DDBJ whole genome shotgun (WGS) entry which is preliminary data.</text>
</comment>
<feature type="compositionally biased region" description="Basic and acidic residues" evidence="1">
    <location>
        <begin position="504"/>
        <end position="513"/>
    </location>
</feature>